<dbReference type="InterPro" id="IPR013783">
    <property type="entry name" value="Ig-like_fold"/>
</dbReference>
<dbReference type="AlphaFoldDB" id="A0A5P2G4J4"/>
<dbReference type="InterPro" id="IPR015943">
    <property type="entry name" value="WD40/YVTN_repeat-like_dom_sf"/>
</dbReference>
<dbReference type="Gene3D" id="2.130.10.10">
    <property type="entry name" value="YVTN repeat-like/Quinoprotein amine dehydrogenase"/>
    <property type="match status" value="2"/>
</dbReference>
<feature type="coiled-coil region" evidence="1">
    <location>
        <begin position="756"/>
        <end position="852"/>
    </location>
</feature>
<keyword evidence="2" id="KW-0472">Membrane</keyword>
<evidence type="ECO:0000313" key="5">
    <source>
        <dbReference type="Proteomes" id="UP000292424"/>
    </source>
</evidence>
<keyword evidence="5" id="KW-1185">Reference proteome</keyword>
<dbReference type="GO" id="GO:0003677">
    <property type="term" value="F:DNA binding"/>
    <property type="evidence" value="ECO:0007669"/>
    <property type="project" value="InterPro"/>
</dbReference>
<feature type="signal peptide" evidence="3">
    <location>
        <begin position="1"/>
        <end position="20"/>
    </location>
</feature>
<gene>
    <name evidence="4" type="ORF">E0W69_013360</name>
</gene>
<dbReference type="RefSeq" id="WP_131330551.1">
    <property type="nucleotide sequence ID" value="NZ_CP044016.1"/>
</dbReference>
<accession>A0A5P2G4J4</accession>
<feature type="transmembrane region" description="Helical" evidence="2">
    <location>
        <begin position="734"/>
        <end position="755"/>
    </location>
</feature>
<protein>
    <recommendedName>
        <fullName evidence="6">HTH luxR-type domain-containing protein</fullName>
    </recommendedName>
</protein>
<keyword evidence="2" id="KW-0812">Transmembrane</keyword>
<dbReference type="GO" id="GO:0006355">
    <property type="term" value="P:regulation of DNA-templated transcription"/>
    <property type="evidence" value="ECO:0007669"/>
    <property type="project" value="InterPro"/>
</dbReference>
<dbReference type="Proteomes" id="UP000292424">
    <property type="component" value="Chromosome"/>
</dbReference>
<evidence type="ECO:0000313" key="4">
    <source>
        <dbReference type="EMBL" id="QES89608.1"/>
    </source>
</evidence>
<keyword evidence="1" id="KW-0175">Coiled coil</keyword>
<proteinExistence type="predicted"/>
<dbReference type="SUPFAM" id="SSF63829">
    <property type="entry name" value="Calcium-dependent phosphotriesterase"/>
    <property type="match status" value="1"/>
</dbReference>
<dbReference type="Gene3D" id="2.60.40.10">
    <property type="entry name" value="Immunoglobulins"/>
    <property type="match status" value="1"/>
</dbReference>
<feature type="chain" id="PRO_5024302053" description="HTH luxR-type domain-containing protein" evidence="3">
    <location>
        <begin position="21"/>
        <end position="942"/>
    </location>
</feature>
<dbReference type="SUPFAM" id="SSF46894">
    <property type="entry name" value="C-terminal effector domain of the bipartite response regulators"/>
    <property type="match status" value="1"/>
</dbReference>
<organism evidence="4 5">
    <name type="scientific">Rhizosphaericola mali</name>
    <dbReference type="NCBI Taxonomy" id="2545455"/>
    <lineage>
        <taxon>Bacteria</taxon>
        <taxon>Pseudomonadati</taxon>
        <taxon>Bacteroidota</taxon>
        <taxon>Chitinophagia</taxon>
        <taxon>Chitinophagales</taxon>
        <taxon>Chitinophagaceae</taxon>
        <taxon>Rhizosphaericola</taxon>
    </lineage>
</organism>
<evidence type="ECO:0000256" key="1">
    <source>
        <dbReference type="SAM" id="Coils"/>
    </source>
</evidence>
<dbReference type="OrthoDB" id="9809670at2"/>
<evidence type="ECO:0008006" key="6">
    <source>
        <dbReference type="Google" id="ProtNLM"/>
    </source>
</evidence>
<name>A0A5P2G4J4_9BACT</name>
<dbReference type="EMBL" id="CP044016">
    <property type="protein sequence ID" value="QES89608.1"/>
    <property type="molecule type" value="Genomic_DNA"/>
</dbReference>
<sequence length="942" mass="108574">MKKNIQIFLFVMAFVLNSVAAQNLSSFTPQIINFYKSQYGASNQNWAVDQTKDGAIVVGNNKGLLIANAGEWHLYELPGQKIVRCVAAAKDGRIYTGAYGEFGYWSKVGYGDWQYTSLNKLIKDKRFERDEFWKILLAKDGNVYFQSFGALYKYQNNKITSIPIPGNIMYLFEVNDELYFQVLGKGLYRLRNNLSEPLVLDDRLTNDEIISILPAPEYGIMVGTVHYGLFRFWNGQFTPLFPHLTAYLSRNQLNAGAVINKNSYAFGTIENGILQIDAQGNILNIFNQHQGLQNNTILGLNTDNIGNLWCAMDKGFAEIALHSPFRYFKDLGGDFGSVYSGVIFQNQLYIGTNQGLFYRNLNGQEEDFQRISGLDGQIWNLSVIDGQLFCGHNKGTCLIENHQPIVLSDISGGTHIAFPQNNDSVLLQGTYVGLAVFKKNRNQWSFSNIVKGTEFIPINDWLQDSTGRFWISHMYKGIYLAEISKDYTSVKTIKDLSHAVGLNPKYKEWLFSYQGNILLTSGDGIYQPRLIHQNIYFERDVQLEKKFAPIYNAKKIFYANHTYWGVFDDNVVRIVSGDFSKNYTYNFKDFSLVGGYENIVPLTDQTVLLCGENGFAMYDSDKFSNHGNASFKLNNFYYLENGRLKAVNWDGKVPLSLSYNHNDLSFSVDFPIYDREVLFQFRLNRNGTIGSWSNWTKIGTQNYTNLNAGDYTIEAKNNITNQIITYDFHIKDPWYWNLLAKITYVIIGLLILYSIRKRIEQRHANALQKKQREMDEKLRLQKLEHEHQLLVTKQDVLQKEVEVRSEDLANSANELIKRKRLLNKMHNELEKINDVNTNNNNIKKLSKELDRQLQLDKQESRLFEKGFNTIHDQFFQKLLTQFPDLTPADLKLAAYLRMNMGSKEIAPLLNITIRGVELKRYRLRKKLQLNADSNLNEFMMKF</sequence>
<evidence type="ECO:0000256" key="3">
    <source>
        <dbReference type="SAM" id="SignalP"/>
    </source>
</evidence>
<reference evidence="4 5" key="1">
    <citation type="submission" date="2019-09" db="EMBL/GenBank/DDBJ databases">
        <title>Complete genome sequence of Arachidicoccus sp. B3-10 isolated from apple orchard soil.</title>
        <authorList>
            <person name="Kim H.S."/>
            <person name="Han K.-I."/>
            <person name="Suh M.K."/>
            <person name="Lee K.C."/>
            <person name="Eom M.K."/>
            <person name="Kim J.-S."/>
            <person name="Kang S.W."/>
            <person name="Sin Y."/>
            <person name="Lee J.-S."/>
        </authorList>
    </citation>
    <scope>NUCLEOTIDE SEQUENCE [LARGE SCALE GENOMIC DNA]</scope>
    <source>
        <strain evidence="4 5">B3-10</strain>
    </source>
</reference>
<dbReference type="InterPro" id="IPR016032">
    <property type="entry name" value="Sig_transdc_resp-reg_C-effctor"/>
</dbReference>
<dbReference type="KEGG" id="arac:E0W69_013360"/>
<keyword evidence="2" id="KW-1133">Transmembrane helix</keyword>
<keyword evidence="3" id="KW-0732">Signal</keyword>
<evidence type="ECO:0000256" key="2">
    <source>
        <dbReference type="SAM" id="Phobius"/>
    </source>
</evidence>